<dbReference type="HOGENOM" id="CLU_069682_0_0_1"/>
<keyword evidence="5" id="KW-1185">Reference proteome</keyword>
<feature type="transmembrane region" description="Helical" evidence="2">
    <location>
        <begin position="208"/>
        <end position="231"/>
    </location>
</feature>
<gene>
    <name evidence="4" type="ORF">M422DRAFT_51340</name>
</gene>
<dbReference type="Gene3D" id="2.60.120.260">
    <property type="entry name" value="Galactose-binding domain-like"/>
    <property type="match status" value="1"/>
</dbReference>
<reference evidence="4 5" key="1">
    <citation type="submission" date="2014-06" db="EMBL/GenBank/DDBJ databases">
        <title>Evolutionary Origins and Diversification of the Mycorrhizal Mutualists.</title>
        <authorList>
            <consortium name="DOE Joint Genome Institute"/>
            <consortium name="Mycorrhizal Genomics Consortium"/>
            <person name="Kohler A."/>
            <person name="Kuo A."/>
            <person name="Nagy L.G."/>
            <person name="Floudas D."/>
            <person name="Copeland A."/>
            <person name="Barry K.W."/>
            <person name="Cichocki N."/>
            <person name="Veneault-Fourrey C."/>
            <person name="LaButti K."/>
            <person name="Lindquist E.A."/>
            <person name="Lipzen A."/>
            <person name="Lundell T."/>
            <person name="Morin E."/>
            <person name="Murat C."/>
            <person name="Riley R."/>
            <person name="Ohm R."/>
            <person name="Sun H."/>
            <person name="Tunlid A."/>
            <person name="Henrissat B."/>
            <person name="Grigoriev I.V."/>
            <person name="Hibbett D.S."/>
            <person name="Martin F."/>
        </authorList>
    </citation>
    <scope>NUCLEOTIDE SEQUENCE [LARGE SCALE GENOMIC DNA]</scope>
    <source>
        <strain evidence="4 5">SS14</strain>
    </source>
</reference>
<keyword evidence="3" id="KW-0732">Signal</keyword>
<feature type="compositionally biased region" description="Basic and acidic residues" evidence="1">
    <location>
        <begin position="266"/>
        <end position="281"/>
    </location>
</feature>
<dbReference type="EMBL" id="KN837185">
    <property type="protein sequence ID" value="KIJ35721.1"/>
    <property type="molecule type" value="Genomic_DNA"/>
</dbReference>
<feature type="signal peptide" evidence="3">
    <location>
        <begin position="1"/>
        <end position="20"/>
    </location>
</feature>
<keyword evidence="2" id="KW-0812">Transmembrane</keyword>
<protein>
    <submittedName>
        <fullName evidence="4">Uncharacterized protein</fullName>
    </submittedName>
</protein>
<evidence type="ECO:0000256" key="1">
    <source>
        <dbReference type="SAM" id="MobiDB-lite"/>
    </source>
</evidence>
<proteinExistence type="predicted"/>
<evidence type="ECO:0000313" key="4">
    <source>
        <dbReference type="EMBL" id="KIJ35721.1"/>
    </source>
</evidence>
<feature type="compositionally biased region" description="Low complexity" evidence="1">
    <location>
        <begin position="309"/>
        <end position="333"/>
    </location>
</feature>
<accession>A0A0C9VE80</accession>
<evidence type="ECO:0000256" key="2">
    <source>
        <dbReference type="SAM" id="Phobius"/>
    </source>
</evidence>
<evidence type="ECO:0000256" key="3">
    <source>
        <dbReference type="SAM" id="SignalP"/>
    </source>
</evidence>
<evidence type="ECO:0000313" key="5">
    <source>
        <dbReference type="Proteomes" id="UP000054279"/>
    </source>
</evidence>
<organism evidence="4 5">
    <name type="scientific">Sphaerobolus stellatus (strain SS14)</name>
    <dbReference type="NCBI Taxonomy" id="990650"/>
    <lineage>
        <taxon>Eukaryota</taxon>
        <taxon>Fungi</taxon>
        <taxon>Dikarya</taxon>
        <taxon>Basidiomycota</taxon>
        <taxon>Agaricomycotina</taxon>
        <taxon>Agaricomycetes</taxon>
        <taxon>Phallomycetidae</taxon>
        <taxon>Geastrales</taxon>
        <taxon>Sphaerobolaceae</taxon>
        <taxon>Sphaerobolus</taxon>
    </lineage>
</organism>
<feature type="region of interest" description="Disordered" evidence="1">
    <location>
        <begin position="258"/>
        <end position="363"/>
    </location>
</feature>
<keyword evidence="2" id="KW-1133">Transmembrane helix</keyword>
<name>A0A0C9VE80_SPHS4</name>
<feature type="chain" id="PRO_5002204620" evidence="3">
    <location>
        <begin position="21"/>
        <end position="363"/>
    </location>
</feature>
<sequence length="363" mass="38795">MFVPLLYLCLSFLVFQSVNATLVNVTVDDAGIDPSTGRSFVYSPEGAWSQGNNCSACTAKPDPSSMFDQTWHDVLYLPIGDTNPTGSLNISFTFNGSAIYVFCAIRNFTNMTFFIDNEPVNHFSREMDTGFGYNVPVFVNENLTPKEHIFTLMNGAVDGLGSASLVLFDYLIYSHEEVSPSQPVTGTPSPSTTPASQIKMNNGLKSGAIGGIAAGASILGFSLLAGILFWWRRRITLSQASTSESIVPFDASGSVTIGGLSTQHSSTDKLKSPAVSSRRDPTTVAATRFMHKSEGHAGSNVSEGLGPVSSSSSPFQSSSFQSSFSPSSISPPQVEADVGPLPIHPTENTLPPQYYQVFPVRQG</sequence>
<dbReference type="AlphaFoldDB" id="A0A0C9VE80"/>
<dbReference type="OrthoDB" id="3245657at2759"/>
<keyword evidence="2" id="KW-0472">Membrane</keyword>
<dbReference type="Proteomes" id="UP000054279">
    <property type="component" value="Unassembled WGS sequence"/>
</dbReference>